<name>A0A562L4E6_9BRAD</name>
<keyword evidence="2" id="KW-1185">Reference proteome</keyword>
<sequence length="71" mass="8085">MTPAFISAMLRRMSAAYDEGSETQHKVWRAAPHLAATYLMEQTATWPFEVDDGDRQALAERFVRALVNDEI</sequence>
<accession>A0A562L4E6</accession>
<dbReference type="Proteomes" id="UP000317176">
    <property type="component" value="Unassembled WGS sequence"/>
</dbReference>
<reference evidence="1 2" key="1">
    <citation type="journal article" date="2015" name="Stand. Genomic Sci.">
        <title>Genomic Encyclopedia of Bacterial and Archaeal Type Strains, Phase III: the genomes of soil and plant-associated and newly described type strains.</title>
        <authorList>
            <person name="Whitman W.B."/>
            <person name="Woyke T."/>
            <person name="Klenk H.P."/>
            <person name="Zhou Y."/>
            <person name="Lilburn T.G."/>
            <person name="Beck B.J."/>
            <person name="De Vos P."/>
            <person name="Vandamme P."/>
            <person name="Eisen J.A."/>
            <person name="Garrity G."/>
            <person name="Hugenholtz P."/>
            <person name="Kyrpides N.C."/>
        </authorList>
    </citation>
    <scope>NUCLEOTIDE SEQUENCE [LARGE SCALE GENOMIC DNA]</scope>
    <source>
        <strain evidence="1 2">CGMCC 1.10947</strain>
    </source>
</reference>
<comment type="caution">
    <text evidence="1">The sequence shown here is derived from an EMBL/GenBank/DDBJ whole genome shotgun (WGS) entry which is preliminary data.</text>
</comment>
<evidence type="ECO:0000313" key="2">
    <source>
        <dbReference type="Proteomes" id="UP000317176"/>
    </source>
</evidence>
<gene>
    <name evidence="1" type="ORF">IQ17_04088</name>
</gene>
<dbReference type="EMBL" id="VLKL01000011">
    <property type="protein sequence ID" value="TWI02475.1"/>
    <property type="molecule type" value="Genomic_DNA"/>
</dbReference>
<proteinExistence type="predicted"/>
<evidence type="ECO:0000313" key="1">
    <source>
        <dbReference type="EMBL" id="TWI02475.1"/>
    </source>
</evidence>
<organism evidence="1 2">
    <name type="scientific">Bradyrhizobium daqingense</name>
    <dbReference type="NCBI Taxonomy" id="993502"/>
    <lineage>
        <taxon>Bacteria</taxon>
        <taxon>Pseudomonadati</taxon>
        <taxon>Pseudomonadota</taxon>
        <taxon>Alphaproteobacteria</taxon>
        <taxon>Hyphomicrobiales</taxon>
        <taxon>Nitrobacteraceae</taxon>
        <taxon>Bradyrhizobium</taxon>
    </lineage>
</organism>
<protein>
    <submittedName>
        <fullName evidence="1">Uncharacterized protein</fullName>
    </submittedName>
</protein>
<dbReference type="AlphaFoldDB" id="A0A562L4E6"/>